<evidence type="ECO:0000256" key="4">
    <source>
        <dbReference type="ARBA" id="ARBA00022741"/>
    </source>
</evidence>
<dbReference type="PRINTS" id="PR00315">
    <property type="entry name" value="ELONGATNFCT"/>
</dbReference>
<sequence length="488" mass="54759">MTRNEYTPIHIGLLGHIDAGKTAIARCLSEVVSTAGLDKHPQSKKRGITIDLGFTFFPLDEYMITLVDAPGHADLIRSVVSCANIIDLAILVVDAVQGPQVQTGEHLLILDILEIKEVVVLFNKIEMVNPEQISILEGQMKQIMQATRYKTQYKTFNVSAKQNRGFGVVKDYLLTTIKSMKIKRVSETPLHFLFDHHFNKKGFGTILTGTAISGQVKIGDELLILPPKISTRIKSIQKWKENAQFVVAGDRCGIAVTQIDSNRIYRGCFATNEGDKYKKAQIFEIQVEELALFQLGCKFGQSINVNHGMMALNARIFPFYTLQKSGQRYPVAFHPPRSKKKYRAILWLATEEYIRDSDVFLLSRLDLSPKALRIMGSAKIKKVHFNPPLLNKIKMKHGIVTKLNYSPNTVIVEGLAASLKGAQSILNLNAEPPYDKIVSSFGQKGNVEVRVNKTQLNLLSSGQNEVELQLFKDIKLDYSKSYEKIIPQ</sequence>
<gene>
    <name evidence="10" type="ORF">NEF87_002745</name>
</gene>
<reference evidence="10" key="1">
    <citation type="submission" date="2022-09" db="EMBL/GenBank/DDBJ databases">
        <title>Actin cytoskeleton and complex cell architecture in an #Asgard archaeon.</title>
        <authorList>
            <person name="Ponce Toledo R.I."/>
            <person name="Schleper C."/>
            <person name="Rodrigues Oliveira T."/>
            <person name="Wollweber F."/>
            <person name="Xu J."/>
            <person name="Rittmann S."/>
            <person name="Klingl A."/>
            <person name="Pilhofer M."/>
        </authorList>
    </citation>
    <scope>NUCLEOTIDE SEQUENCE</scope>
    <source>
        <strain evidence="10">B-35</strain>
    </source>
</reference>
<dbReference type="InterPro" id="IPR027417">
    <property type="entry name" value="P-loop_NTPase"/>
</dbReference>
<keyword evidence="4" id="KW-0547">Nucleotide-binding</keyword>
<keyword evidence="6" id="KW-0342">GTP-binding</keyword>
<dbReference type="Pfam" id="PF00009">
    <property type="entry name" value="GTP_EFTU"/>
    <property type="match status" value="1"/>
</dbReference>
<comment type="function">
    <text evidence="7">Translation factor necessary for the incorporation of selenocysteine into proteins. It probably replaces EF-Tu for the insertion of selenocysteine directed by the UGA codon. SelB binds GTP and GDP.</text>
</comment>
<evidence type="ECO:0000313" key="10">
    <source>
        <dbReference type="EMBL" id="UYP46460.1"/>
    </source>
</evidence>
<dbReference type="InterPro" id="IPR004535">
    <property type="entry name" value="Transl_elong_SelB"/>
</dbReference>
<dbReference type="PROSITE" id="PS51722">
    <property type="entry name" value="G_TR_2"/>
    <property type="match status" value="1"/>
</dbReference>
<dbReference type="InterPro" id="IPR004161">
    <property type="entry name" value="EFTu-like_2"/>
</dbReference>
<dbReference type="InterPro" id="IPR048956">
    <property type="entry name" value="SelB_III_arc"/>
</dbReference>
<dbReference type="InterPro" id="IPR050055">
    <property type="entry name" value="EF-Tu_GTPase"/>
</dbReference>
<evidence type="ECO:0000256" key="5">
    <source>
        <dbReference type="ARBA" id="ARBA00022917"/>
    </source>
</evidence>
<evidence type="ECO:0000256" key="3">
    <source>
        <dbReference type="ARBA" id="ARBA00022490"/>
    </source>
</evidence>
<accession>A0ABY6HSR2</accession>
<keyword evidence="3" id="KW-0963">Cytoplasm</keyword>
<dbReference type="GO" id="GO:0003746">
    <property type="term" value="F:translation elongation factor activity"/>
    <property type="evidence" value="ECO:0007669"/>
    <property type="project" value="UniProtKB-KW"/>
</dbReference>
<dbReference type="Pfam" id="PF21440">
    <property type="entry name" value="aSelB_III"/>
    <property type="match status" value="1"/>
</dbReference>
<evidence type="ECO:0000313" key="11">
    <source>
        <dbReference type="Proteomes" id="UP001208689"/>
    </source>
</evidence>
<dbReference type="Gene3D" id="2.40.30.10">
    <property type="entry name" value="Translation factors"/>
    <property type="match status" value="2"/>
</dbReference>
<dbReference type="InterPro" id="IPR009000">
    <property type="entry name" value="Transl_B-barrel_sf"/>
</dbReference>
<dbReference type="NCBIfam" id="TIGR00475">
    <property type="entry name" value="selB"/>
    <property type="match status" value="1"/>
</dbReference>
<dbReference type="EMBL" id="CP104013">
    <property type="protein sequence ID" value="UYP46460.1"/>
    <property type="molecule type" value="Genomic_DNA"/>
</dbReference>
<dbReference type="SUPFAM" id="SSF50447">
    <property type="entry name" value="Translation proteins"/>
    <property type="match status" value="1"/>
</dbReference>
<evidence type="ECO:0000256" key="6">
    <source>
        <dbReference type="ARBA" id="ARBA00023134"/>
    </source>
</evidence>
<evidence type="ECO:0000256" key="7">
    <source>
        <dbReference type="ARBA" id="ARBA00025526"/>
    </source>
</evidence>
<dbReference type="Pfam" id="PF03144">
    <property type="entry name" value="GTP_EFTU_D2"/>
    <property type="match status" value="1"/>
</dbReference>
<organism evidence="10 11">
    <name type="scientific">Candidatus Lokiarchaeum ossiferum</name>
    <dbReference type="NCBI Taxonomy" id="2951803"/>
    <lineage>
        <taxon>Archaea</taxon>
        <taxon>Promethearchaeati</taxon>
        <taxon>Promethearchaeota</taxon>
        <taxon>Promethearchaeia</taxon>
        <taxon>Promethearchaeales</taxon>
        <taxon>Promethearchaeaceae</taxon>
        <taxon>Candidatus Lokiarchaeum</taxon>
    </lineage>
</organism>
<proteinExistence type="predicted"/>
<feature type="domain" description="Tr-type G" evidence="9">
    <location>
        <begin position="6"/>
        <end position="181"/>
    </location>
</feature>
<keyword evidence="11" id="KW-1185">Reference proteome</keyword>
<keyword evidence="5" id="KW-0648">Protein biosynthesis</keyword>
<dbReference type="SUPFAM" id="SSF50465">
    <property type="entry name" value="EF-Tu/eEF-1alpha/eIF2-gamma C-terminal domain"/>
    <property type="match status" value="1"/>
</dbReference>
<evidence type="ECO:0000256" key="1">
    <source>
        <dbReference type="ARBA" id="ARBA00004496"/>
    </source>
</evidence>
<dbReference type="InterPro" id="IPR009001">
    <property type="entry name" value="Transl_elong_EF1A/Init_IF2_C"/>
</dbReference>
<protein>
    <recommendedName>
        <fullName evidence="2">Selenocysteine-specific elongation factor</fullName>
    </recommendedName>
    <alternativeName>
        <fullName evidence="8">SelB translation factor</fullName>
    </alternativeName>
</protein>
<comment type="subcellular location">
    <subcellularLocation>
        <location evidence="1">Cytoplasm</location>
    </subcellularLocation>
</comment>
<keyword evidence="10" id="KW-0251">Elongation factor</keyword>
<dbReference type="PANTHER" id="PTHR43721">
    <property type="entry name" value="ELONGATION FACTOR TU-RELATED"/>
    <property type="match status" value="1"/>
</dbReference>
<dbReference type="Proteomes" id="UP001208689">
    <property type="component" value="Chromosome"/>
</dbReference>
<evidence type="ECO:0000256" key="8">
    <source>
        <dbReference type="ARBA" id="ARBA00031615"/>
    </source>
</evidence>
<dbReference type="InterPro" id="IPR000795">
    <property type="entry name" value="T_Tr_GTP-bd_dom"/>
</dbReference>
<dbReference type="PANTHER" id="PTHR43721:SF11">
    <property type="entry name" value="SELENOCYSTEINE-SPECIFIC ELONGATION FACTOR"/>
    <property type="match status" value="1"/>
</dbReference>
<dbReference type="Gene3D" id="3.40.50.300">
    <property type="entry name" value="P-loop containing nucleotide triphosphate hydrolases"/>
    <property type="match status" value="1"/>
</dbReference>
<name>A0ABY6HSR2_9ARCH</name>
<evidence type="ECO:0000259" key="9">
    <source>
        <dbReference type="PROSITE" id="PS51722"/>
    </source>
</evidence>
<dbReference type="SUPFAM" id="SSF52540">
    <property type="entry name" value="P-loop containing nucleoside triphosphate hydrolases"/>
    <property type="match status" value="1"/>
</dbReference>
<evidence type="ECO:0000256" key="2">
    <source>
        <dbReference type="ARBA" id="ARBA00015953"/>
    </source>
</evidence>